<reference evidence="4 5" key="1">
    <citation type="submission" date="2019-03" db="EMBL/GenBank/DDBJ databases">
        <title>Genomic Encyclopedia of Type Strains, Phase III (KMG-III): the genomes of soil and plant-associated and newly described type strains.</title>
        <authorList>
            <person name="Whitman W."/>
        </authorList>
    </citation>
    <scope>NUCLEOTIDE SEQUENCE [LARGE SCALE GENOMIC DNA]</scope>
    <source>
        <strain evidence="4 5">CECT 8976</strain>
    </source>
</reference>
<sequence length="819" mass="90397">MLSGESDGDVTHTAAMQWWSAVLARHVDGDLAQARTLLAEGLAQGLSHPLALPLQRCLAGEARYDDDLLTLLRAGLVMVALPHAEAQTRRFPDEAAVWKLAGLVARSAGRFDVAEGCWRSALTLAPADAEGHFNLANLLRDRGEAAEAQRQYHAALSLDPDHLPSLNNLGLLLDDLGHGAEAADCLRRALRLHPALPELHNNLGQHLARHGDWAQALACHLRAIRLQPSLTWSHDCAALACLQLGRFEPARRHWRRALRLSPRARDMWVSLISLSCRQGRLPEALQTCDEALAHCGGDLTLRGRRADVLFQLGRLDMAESAWRELLAEAPALAPACHGLGLTLVAQGRHDQALPWLNAALMQGGPNANLYNDLGTSYFALDRLADAEAALRQGLALDAAHPHLSGNLANVLRARGDDVAAEACYRQALLLRPDHAEACCNLACLMLESGRREEGERWMNRALQLAPAHAGILASALQYLPYRPGDRRFAALDQLYRQREKLAPPLRARLAFAMGRALEQCEQYERAFEAFAEGNRLRSLMQPWDEAGEAARLAELRTLLTPERLQSFAELASVAPTVPEDGRMPIFIVGLPRSGSSLVEQILVSQGEVFGAGEQRLMGPLLEQALQILRSGPADAEALAALRALGRDYKDQLWRLAPQARCIADKMPGNVFYLGLIHLMLPEARFVHTVRDLRDVCVSCFTVSFHAGHGYCDDLAMLGRHVLRYRQQLEYWRGVLPAGRIHDVCYEDLVADLPGTLAPLLAYLGLAWNEACLQFHRSERTVRTASAMQVRQPLYRSAVGRWRHYQAQLAPLLAILAQRD</sequence>
<feature type="repeat" description="TPR" evidence="3">
    <location>
        <begin position="163"/>
        <end position="196"/>
    </location>
</feature>
<gene>
    <name evidence="4" type="ORF">DFP86_106244</name>
</gene>
<accession>A0A4R7B637</accession>
<dbReference type="InterPro" id="IPR027417">
    <property type="entry name" value="P-loop_NTPase"/>
</dbReference>
<dbReference type="SUPFAM" id="SSF48452">
    <property type="entry name" value="TPR-like"/>
    <property type="match status" value="2"/>
</dbReference>
<dbReference type="InterPro" id="IPR019734">
    <property type="entry name" value="TPR_rpt"/>
</dbReference>
<evidence type="ECO:0000256" key="1">
    <source>
        <dbReference type="ARBA" id="ARBA00022737"/>
    </source>
</evidence>
<organism evidence="4 5">
    <name type="scientific">Paludibacterium purpuratum</name>
    <dbReference type="NCBI Taxonomy" id="1144873"/>
    <lineage>
        <taxon>Bacteria</taxon>
        <taxon>Pseudomonadati</taxon>
        <taxon>Pseudomonadota</taxon>
        <taxon>Betaproteobacteria</taxon>
        <taxon>Neisseriales</taxon>
        <taxon>Chromobacteriaceae</taxon>
        <taxon>Paludibacterium</taxon>
    </lineage>
</organism>
<comment type="caution">
    <text evidence="4">The sequence shown here is derived from an EMBL/GenBank/DDBJ whole genome shotgun (WGS) entry which is preliminary data.</text>
</comment>
<dbReference type="Gene3D" id="1.25.40.10">
    <property type="entry name" value="Tetratricopeptide repeat domain"/>
    <property type="match status" value="3"/>
</dbReference>
<dbReference type="InterPro" id="IPR052943">
    <property type="entry name" value="TMTC_O-mannosyl-trnsfr"/>
</dbReference>
<dbReference type="Gene3D" id="3.40.50.300">
    <property type="entry name" value="P-loop containing nucleotide triphosphate hydrolases"/>
    <property type="match status" value="1"/>
</dbReference>
<dbReference type="PANTHER" id="PTHR44809">
    <property type="match status" value="1"/>
</dbReference>
<dbReference type="Pfam" id="PF13176">
    <property type="entry name" value="TPR_7"/>
    <property type="match status" value="1"/>
</dbReference>
<dbReference type="SMART" id="SM00028">
    <property type="entry name" value="TPR"/>
    <property type="match status" value="12"/>
</dbReference>
<dbReference type="AlphaFoldDB" id="A0A4R7B637"/>
<dbReference type="OrthoDB" id="101857at2"/>
<dbReference type="SUPFAM" id="SSF52540">
    <property type="entry name" value="P-loop containing nucleoside triphosphate hydrolases"/>
    <property type="match status" value="1"/>
</dbReference>
<dbReference type="EMBL" id="SNZP01000006">
    <property type="protein sequence ID" value="TDR80101.1"/>
    <property type="molecule type" value="Genomic_DNA"/>
</dbReference>
<keyword evidence="5" id="KW-1185">Reference proteome</keyword>
<proteinExistence type="predicted"/>
<feature type="repeat" description="TPR" evidence="3">
    <location>
        <begin position="367"/>
        <end position="400"/>
    </location>
</feature>
<keyword evidence="1" id="KW-0677">Repeat</keyword>
<evidence type="ECO:0000313" key="4">
    <source>
        <dbReference type="EMBL" id="TDR80101.1"/>
    </source>
</evidence>
<dbReference type="Pfam" id="PF07719">
    <property type="entry name" value="TPR_2"/>
    <property type="match status" value="1"/>
</dbReference>
<protein>
    <submittedName>
        <fullName evidence="4">Flp pilus assembly protein TadD</fullName>
    </submittedName>
</protein>
<dbReference type="InterPro" id="IPR011990">
    <property type="entry name" value="TPR-like_helical_dom_sf"/>
</dbReference>
<name>A0A4R7B637_9NEIS</name>
<dbReference type="Pfam" id="PF13432">
    <property type="entry name" value="TPR_16"/>
    <property type="match status" value="4"/>
</dbReference>
<dbReference type="Proteomes" id="UP000295611">
    <property type="component" value="Unassembled WGS sequence"/>
</dbReference>
<feature type="repeat" description="TPR" evidence="3">
    <location>
        <begin position="129"/>
        <end position="162"/>
    </location>
</feature>
<dbReference type="PROSITE" id="PS50005">
    <property type="entry name" value="TPR"/>
    <property type="match status" value="4"/>
</dbReference>
<dbReference type="Pfam" id="PF13181">
    <property type="entry name" value="TPR_8"/>
    <property type="match status" value="2"/>
</dbReference>
<dbReference type="PANTHER" id="PTHR44809:SF1">
    <property type="entry name" value="PROTEIN O-MANNOSYL-TRANSFERASE TMTC1"/>
    <property type="match status" value="1"/>
</dbReference>
<feature type="repeat" description="TPR" evidence="3">
    <location>
        <begin position="197"/>
        <end position="230"/>
    </location>
</feature>
<evidence type="ECO:0000313" key="5">
    <source>
        <dbReference type="Proteomes" id="UP000295611"/>
    </source>
</evidence>
<dbReference type="Pfam" id="PF13469">
    <property type="entry name" value="Sulfotransfer_3"/>
    <property type="match status" value="1"/>
</dbReference>
<evidence type="ECO:0000256" key="3">
    <source>
        <dbReference type="PROSITE-ProRule" id="PRU00339"/>
    </source>
</evidence>
<evidence type="ECO:0000256" key="2">
    <source>
        <dbReference type="ARBA" id="ARBA00022803"/>
    </source>
</evidence>
<keyword evidence="2 3" id="KW-0802">TPR repeat</keyword>
<dbReference type="InterPro" id="IPR013105">
    <property type="entry name" value="TPR_2"/>
</dbReference>